<dbReference type="Proteomes" id="UP000827872">
    <property type="component" value="Linkage Group LG07"/>
</dbReference>
<accession>A0ACB8EUB4</accession>
<proteinExistence type="predicted"/>
<organism evidence="1 2">
    <name type="scientific">Sphaerodactylus townsendi</name>
    <dbReference type="NCBI Taxonomy" id="933632"/>
    <lineage>
        <taxon>Eukaryota</taxon>
        <taxon>Metazoa</taxon>
        <taxon>Chordata</taxon>
        <taxon>Craniata</taxon>
        <taxon>Vertebrata</taxon>
        <taxon>Euteleostomi</taxon>
        <taxon>Lepidosauria</taxon>
        <taxon>Squamata</taxon>
        <taxon>Bifurcata</taxon>
        <taxon>Gekkota</taxon>
        <taxon>Sphaerodactylidae</taxon>
        <taxon>Sphaerodactylus</taxon>
    </lineage>
</organism>
<gene>
    <name evidence="1" type="ORF">K3G42_028792</name>
</gene>
<reference evidence="1" key="1">
    <citation type="submission" date="2021-08" db="EMBL/GenBank/DDBJ databases">
        <title>The first chromosome-level gecko genome reveals the dynamic sex chromosomes of Neotropical dwarf geckos (Sphaerodactylidae: Sphaerodactylus).</title>
        <authorList>
            <person name="Pinto B.J."/>
            <person name="Keating S.E."/>
            <person name="Gamble T."/>
        </authorList>
    </citation>
    <scope>NUCLEOTIDE SEQUENCE</scope>
    <source>
        <strain evidence="1">TG3544</strain>
    </source>
</reference>
<evidence type="ECO:0000313" key="1">
    <source>
        <dbReference type="EMBL" id="KAH7995834.1"/>
    </source>
</evidence>
<sequence length="117" mass="13132">MDMTGKRGRGSVTFLNASFTRAPIYYHQIFFHSRAKHLTSPDFSSLVSRVWITSISPPPINSALLNGTDFPLVLMLPVLTMYNFVNFYCLLIWMAQGSPVSPESSTGAFSTKPFKMF</sequence>
<comment type="caution">
    <text evidence="1">The sequence shown here is derived from an EMBL/GenBank/DDBJ whole genome shotgun (WGS) entry which is preliminary data.</text>
</comment>
<dbReference type="EMBL" id="CM037620">
    <property type="protein sequence ID" value="KAH7995834.1"/>
    <property type="molecule type" value="Genomic_DNA"/>
</dbReference>
<protein>
    <submittedName>
        <fullName evidence="1">Uncharacterized protein</fullName>
    </submittedName>
</protein>
<evidence type="ECO:0000313" key="2">
    <source>
        <dbReference type="Proteomes" id="UP000827872"/>
    </source>
</evidence>
<keyword evidence="2" id="KW-1185">Reference proteome</keyword>
<name>A0ACB8EUB4_9SAUR</name>